<dbReference type="Pfam" id="PF25023">
    <property type="entry name" value="TEN_YD-shell"/>
    <property type="match status" value="1"/>
</dbReference>
<dbReference type="NCBIfam" id="TIGR01643">
    <property type="entry name" value="YD_repeat_2x"/>
    <property type="match status" value="2"/>
</dbReference>
<dbReference type="InterPro" id="IPR036844">
    <property type="entry name" value="Hint_dom_sf"/>
</dbReference>
<dbReference type="Pfam" id="PF14040">
    <property type="entry name" value="DNase_NucA_NucB"/>
    <property type="match status" value="1"/>
</dbReference>
<dbReference type="InterPro" id="IPR031325">
    <property type="entry name" value="RHS_repeat"/>
</dbReference>
<feature type="compositionally biased region" description="Basic and acidic residues" evidence="2">
    <location>
        <begin position="1906"/>
        <end position="1924"/>
    </location>
</feature>
<sequence>MSLRGRLLNRRIPRRALGSVVIGLSLALSASSVQALEAAPGGTKRPGVQDFGDPVKGTSAKSKGRPANATAKAAVKKLDKAVWPGSGSAELGVAAAQVKVGGLPVTVTAPKEAAPQASAAPFRTAAVGGAKQPGKVQVDVVAPERAAKLGAGALLRVQRADQAADGGQVRLNVDYSAFADGFGGGYGSRLQLVELPACATVAAPGTAACPELPKPLKTVNNPQTKTVSADVTAPARVAGMSTMAAGPTAGATMVALAAGDSSSQGNYAATPLAPSAKWTVATSSGGFSWSYPMRTPPAPGGLLPTVGLGYSSQSADGRTSDTNNQGSWVGEGFSYEAGYIERSYKPCAKDGQSSSAEQCWAFDNATVMLNGNSTELIKGDADGKWRMASDDGSRIDQLTGAVNGDNNGEHWRITTTDGTEYYFGKNRLPGWATGKEETASVWTTPVFGNNTGEPCYNATFANASCQQAWRWNLDYVKDRQGNVMSYFYGKETNHYALNGKTDVNGTPYTAGGYLKRVDYGQREATVYTEKAPARVVFTTSERCLPTDTFKCLPADFTKANAAYWPDVPMDRYCAANTKCNASQVAASFWTRQRLTGVTTQIRKDATAYEDVDAWTFTHQFTDNGDQSKTLWLSKIDHEGRKGGSAKVPSVELMGTQLANRVDGLGESIAPFHRFRLSTVLSETGAQLDVNYAPAECTKDALPKPGESTKRCYPVVWSPPGFLDPITDWFHKYVVARVIETDRTGGAPEQVTEYEYQGPAAWRKAEPDGMTEDKYLTWGGWQGYGKVKVTTGSATSKPTRIDYTYLQGTDGDKKPDGTTRSVTVTDSEGGTYTDHKEFTGHELEAATYDGTKLVSKVIKTPMRHWTATDTNTWGTRHASLTKTVKTRGYTVTEGGDGRRETESNTTYDLANGTGRILTSEDLGDLSTTADDTCTRTSYADNTAANVLSLPSRVETVSVKCATTPDRRTQVLSDERTSYDNLAFGAAPTIGNATKTERMTSHNGTTATYQVTGTTTYDGFGRPTSQTDAAGAETKTAYTDVNGLISKVQVTNALGHVTTTDYAPAWGQSLGQTDPNGKRSDLALDPLGRLVSVWLPDRSKSAAQTPSIKYSYDYRTDKPVSVKTEKIEIDGSYGAEYQLYDSMLRPRQKQTEGPSGTRMVADTFYTPTGKVAQANATYNAAGAPSRELLIVRNGDVGAQTRYQYDGLGRTTAEIFSVAGGEQWRTTYVHGGDRVHIDPPVGGTPTTTLTDAQDRTTEVRHYKGASPVPAGPTTGYDTTKYAYTPAGKLSQLTDAAGNIWTYKYDQLGRMTEAVDPDSGKRTTAYDEVDRPVSVTDARGKTISTVYDKLGRTLTTWDGAPTAGTKLTEQRYDKAGWLGKEWASLRYINATEYFATVVQGMDEFYQPLKTAYTVPASSGTGLAGTYVYTSAYNRDGTKQSDGLPAAGGLPAEGLAYGYDDIQRLKSMTGTTSYVTNTIWSGRTLLQQLELNAGGKKAWQTFQYEAGTDRLMQSKVDVYGSTTGPAKESNYSYDQIGNVRSIADTAGAGTPDLQCFAYDYQNRMTESWTPATTKTAAQASGTVGSQVPVSGSGPAACDQAPGSAALGGPAPYWNSYTFDTVGNRLSETAHDTGLNAAKDVKRTFTYKAGTHRVENVVENTPTGDRQYTYGYDAAGNMERRTIGGNTQTLEYDALGKVTRNSQPDDVTTPGKNEASETIFLYGADGSRIQRKDATGTTVYLPGMELRLDAGTTTAKATRYYAFAGQSIAVRTPDNKLSFLASDHHGTGELAIDATTGAIVQRRMDPYGNPRGVPQGTWPGEKGFVGGTIDASTGLTTIGAREYDPFLGKFISPDPVVDTNDAQQLNAYAYAHNRPVTASDPTGLYDPDERAYCQSNPNSCSGGKVKTNQTKEQQDVNKAQDDVDRSERELTGAKDKVKNAVKQITKILMDELGVTAALDCFSSGDLGACGETALNIAGSFAGGIAGKVLAKYGAPWKWEKAGKLIKRLAGLAGDLIDGAKAWWNASDKVKKAKGALEAAKARLTRGRGGCPTPHSFLPGTQVLLADGLTKNIEDVELGDLVTTTDPESGETVTRQVTGTIVTEDDKHFVDLTLADSTGEVSLVSTVTHPFWVEDEQRFVEAGELRAGMLLRTPEGTKVALKDLSFFDERRRTHDLTVDGIHAYYVLAGAVPVLVHNSGPIDVCILPTIVIDSSRYPEAAQHVADSQAAGHPNLLTINRGGAKQNRKDSLRGIKTQKKKDRDEYPPAMFEEGGTGASVRHIDPSDNRGAGSTMGHDLGQYPDGTKVVVYAN</sequence>
<feature type="compositionally biased region" description="Polar residues" evidence="2">
    <location>
        <begin position="1890"/>
        <end position="1905"/>
    </location>
</feature>
<dbReference type="InterPro" id="IPR022385">
    <property type="entry name" value="Rhs_assc_core"/>
</dbReference>
<keyword evidence="1" id="KW-0677">Repeat</keyword>
<dbReference type="EMBL" id="WTFF01000020">
    <property type="protein sequence ID" value="MBW5481377.1"/>
    <property type="molecule type" value="Genomic_DNA"/>
</dbReference>
<dbReference type="PANTHER" id="PTHR32305">
    <property type="match status" value="1"/>
</dbReference>
<feature type="region of interest" description="Disordered" evidence="2">
    <location>
        <begin position="806"/>
        <end position="834"/>
    </location>
</feature>
<dbReference type="Gene3D" id="2.170.16.10">
    <property type="entry name" value="Hedgehog/Intein (Hint) domain"/>
    <property type="match status" value="1"/>
</dbReference>
<keyword evidence="3" id="KW-0732">Signal</keyword>
<protein>
    <submittedName>
        <fullName evidence="5">Sugar-binding protein</fullName>
    </submittedName>
</protein>
<dbReference type="SMART" id="SM00306">
    <property type="entry name" value="HintN"/>
    <property type="match status" value="1"/>
</dbReference>
<dbReference type="Pfam" id="PF05593">
    <property type="entry name" value="RHS_repeat"/>
    <property type="match status" value="2"/>
</dbReference>
<feature type="chain" id="PRO_5046268955" evidence="3">
    <location>
        <begin position="36"/>
        <end position="2304"/>
    </location>
</feature>
<dbReference type="InterPro" id="IPR006530">
    <property type="entry name" value="YD"/>
</dbReference>
<accession>A0ABS6Z0U8</accession>
<evidence type="ECO:0000259" key="4">
    <source>
        <dbReference type="SMART" id="SM00306"/>
    </source>
</evidence>
<dbReference type="InterPro" id="IPR029476">
    <property type="entry name" value="DNase_NucA_NucB"/>
</dbReference>
<feature type="region of interest" description="Disordered" evidence="2">
    <location>
        <begin position="1890"/>
        <end position="1924"/>
    </location>
</feature>
<dbReference type="Proteomes" id="UP000812013">
    <property type="component" value="Unassembled WGS sequence"/>
</dbReference>
<dbReference type="InterPro" id="IPR050708">
    <property type="entry name" value="T6SS_VgrG/RHS"/>
</dbReference>
<feature type="region of interest" description="Disordered" evidence="2">
    <location>
        <begin position="2230"/>
        <end position="2292"/>
    </location>
</feature>
<evidence type="ECO:0000313" key="6">
    <source>
        <dbReference type="Proteomes" id="UP000812013"/>
    </source>
</evidence>
<gene>
    <name evidence="5" type="ORF">GPJ59_05640</name>
</gene>
<dbReference type="InterPro" id="IPR056823">
    <property type="entry name" value="TEN-like_YD-shell"/>
</dbReference>
<evidence type="ECO:0000313" key="5">
    <source>
        <dbReference type="EMBL" id="MBW5481377.1"/>
    </source>
</evidence>
<proteinExistence type="predicted"/>
<dbReference type="Pfam" id="PF07591">
    <property type="entry name" value="PT-HINT"/>
    <property type="match status" value="1"/>
</dbReference>
<evidence type="ECO:0000256" key="1">
    <source>
        <dbReference type="ARBA" id="ARBA00022737"/>
    </source>
</evidence>
<feature type="signal peptide" evidence="3">
    <location>
        <begin position="1"/>
        <end position="35"/>
    </location>
</feature>
<feature type="compositionally biased region" description="Polar residues" evidence="2">
    <location>
        <begin position="817"/>
        <end position="829"/>
    </location>
</feature>
<dbReference type="Gene3D" id="2.180.10.10">
    <property type="entry name" value="RHS repeat-associated core"/>
    <property type="match status" value="2"/>
</dbReference>
<evidence type="ECO:0000256" key="2">
    <source>
        <dbReference type="SAM" id="MobiDB-lite"/>
    </source>
</evidence>
<dbReference type="CDD" id="cd00081">
    <property type="entry name" value="Hint"/>
    <property type="match status" value="1"/>
</dbReference>
<evidence type="ECO:0000256" key="3">
    <source>
        <dbReference type="SAM" id="SignalP"/>
    </source>
</evidence>
<dbReference type="NCBIfam" id="TIGR03696">
    <property type="entry name" value="Rhs_assc_core"/>
    <property type="match status" value="1"/>
</dbReference>
<keyword evidence="6" id="KW-1185">Reference proteome</keyword>
<name>A0ABS6Z0U8_9ACTN</name>
<comment type="caution">
    <text evidence="5">The sequence shown here is derived from an EMBL/GenBank/DDBJ whole genome shotgun (WGS) entry which is preliminary data.</text>
</comment>
<dbReference type="SUPFAM" id="SSF51294">
    <property type="entry name" value="Hedgehog/intein (Hint) domain"/>
    <property type="match status" value="1"/>
</dbReference>
<dbReference type="RefSeq" id="WP_219665261.1">
    <property type="nucleotide sequence ID" value="NZ_WTFF01000020.1"/>
</dbReference>
<dbReference type="PANTHER" id="PTHR32305:SF17">
    <property type="entry name" value="TRNA NUCLEASE WAPA"/>
    <property type="match status" value="1"/>
</dbReference>
<feature type="region of interest" description="Disordered" evidence="2">
    <location>
        <begin position="39"/>
        <end position="70"/>
    </location>
</feature>
<reference evidence="5 6" key="1">
    <citation type="submission" date="2019-12" db="EMBL/GenBank/DDBJ databases">
        <title>Genome sequence of Streptomyces bambusae.</title>
        <authorList>
            <person name="Bansal K."/>
            <person name="Choksket S."/>
            <person name="Korpole S."/>
            <person name="Patil P.B."/>
        </authorList>
    </citation>
    <scope>NUCLEOTIDE SEQUENCE [LARGE SCALE GENOMIC DNA]</scope>
    <source>
        <strain evidence="5 6">SK60</strain>
    </source>
</reference>
<feature type="domain" description="Hint" evidence="4">
    <location>
        <begin position="2047"/>
        <end position="2148"/>
    </location>
</feature>
<organism evidence="5 6">
    <name type="scientific">Streptomyces bambusae</name>
    <dbReference type="NCBI Taxonomy" id="1550616"/>
    <lineage>
        <taxon>Bacteria</taxon>
        <taxon>Bacillati</taxon>
        <taxon>Actinomycetota</taxon>
        <taxon>Actinomycetes</taxon>
        <taxon>Kitasatosporales</taxon>
        <taxon>Streptomycetaceae</taxon>
        <taxon>Streptomyces</taxon>
    </lineage>
</organism>
<dbReference type="InterPro" id="IPR003587">
    <property type="entry name" value="Hint_dom_N"/>
</dbReference>